<reference evidence="7 8" key="1">
    <citation type="submission" date="2023-05" db="EMBL/GenBank/DDBJ databases">
        <title>Pseudodonghicola sp. nov.</title>
        <authorList>
            <person name="Huang J."/>
        </authorList>
    </citation>
    <scope>NUCLEOTIDE SEQUENCE [LARGE SCALE GENOMIC DNA]</scope>
    <source>
        <strain evidence="7 8">IC7</strain>
    </source>
</reference>
<dbReference type="PANTHER" id="PTHR30136">
    <property type="entry name" value="HELIX-TURN-HELIX TRANSCRIPTIONAL REGULATOR, ICLR FAMILY"/>
    <property type="match status" value="1"/>
</dbReference>
<feature type="domain" description="HTH iclR-type" evidence="5">
    <location>
        <begin position="29"/>
        <end position="91"/>
    </location>
</feature>
<comment type="caution">
    <text evidence="7">The sequence shown here is derived from an EMBL/GenBank/DDBJ whole genome shotgun (WGS) entry which is preliminary data.</text>
</comment>
<evidence type="ECO:0000256" key="4">
    <source>
        <dbReference type="SAM" id="MobiDB-lite"/>
    </source>
</evidence>
<keyword evidence="1" id="KW-0805">Transcription regulation</keyword>
<dbReference type="InterPro" id="IPR036388">
    <property type="entry name" value="WH-like_DNA-bd_sf"/>
</dbReference>
<dbReference type="SMART" id="SM00346">
    <property type="entry name" value="HTH_ICLR"/>
    <property type="match status" value="1"/>
</dbReference>
<dbReference type="InterPro" id="IPR036390">
    <property type="entry name" value="WH_DNA-bd_sf"/>
</dbReference>
<organism evidence="7 8">
    <name type="scientific">Pseudodonghicola flavimaris</name>
    <dbReference type="NCBI Taxonomy" id="3050036"/>
    <lineage>
        <taxon>Bacteria</taxon>
        <taxon>Pseudomonadati</taxon>
        <taxon>Pseudomonadota</taxon>
        <taxon>Alphaproteobacteria</taxon>
        <taxon>Rhodobacterales</taxon>
        <taxon>Paracoccaceae</taxon>
        <taxon>Pseudodonghicola</taxon>
    </lineage>
</organism>
<gene>
    <name evidence="7" type="ORF">QO033_21010</name>
</gene>
<evidence type="ECO:0000259" key="6">
    <source>
        <dbReference type="PROSITE" id="PS51078"/>
    </source>
</evidence>
<evidence type="ECO:0000256" key="2">
    <source>
        <dbReference type="ARBA" id="ARBA00023125"/>
    </source>
</evidence>
<evidence type="ECO:0000313" key="7">
    <source>
        <dbReference type="EMBL" id="MDK3020170.1"/>
    </source>
</evidence>
<accession>A0ABT7F6C7</accession>
<dbReference type="InterPro" id="IPR014757">
    <property type="entry name" value="Tscrpt_reg_IclR_C"/>
</dbReference>
<dbReference type="EMBL" id="JASNJD010000022">
    <property type="protein sequence ID" value="MDK3020170.1"/>
    <property type="molecule type" value="Genomic_DNA"/>
</dbReference>
<keyword evidence="2" id="KW-0238">DNA-binding</keyword>
<proteinExistence type="predicted"/>
<dbReference type="Pfam" id="PF09339">
    <property type="entry name" value="HTH_IclR"/>
    <property type="match status" value="1"/>
</dbReference>
<dbReference type="Pfam" id="PF01614">
    <property type="entry name" value="IclR_C"/>
    <property type="match status" value="1"/>
</dbReference>
<protein>
    <submittedName>
        <fullName evidence="7">IclR family transcriptional regulator</fullName>
    </submittedName>
</protein>
<dbReference type="InterPro" id="IPR029016">
    <property type="entry name" value="GAF-like_dom_sf"/>
</dbReference>
<dbReference type="SUPFAM" id="SSF55781">
    <property type="entry name" value="GAF domain-like"/>
    <property type="match status" value="1"/>
</dbReference>
<dbReference type="Gene3D" id="3.30.450.40">
    <property type="match status" value="1"/>
</dbReference>
<dbReference type="RefSeq" id="WP_284482862.1">
    <property type="nucleotide sequence ID" value="NZ_JASNJD010000022.1"/>
</dbReference>
<evidence type="ECO:0000256" key="1">
    <source>
        <dbReference type="ARBA" id="ARBA00023015"/>
    </source>
</evidence>
<evidence type="ECO:0000313" key="8">
    <source>
        <dbReference type="Proteomes" id="UP001243757"/>
    </source>
</evidence>
<keyword evidence="8" id="KW-1185">Reference proteome</keyword>
<dbReference type="InterPro" id="IPR005471">
    <property type="entry name" value="Tscrpt_reg_IclR_N"/>
</dbReference>
<evidence type="ECO:0000259" key="5">
    <source>
        <dbReference type="PROSITE" id="PS51077"/>
    </source>
</evidence>
<dbReference type="Gene3D" id="1.10.10.10">
    <property type="entry name" value="Winged helix-like DNA-binding domain superfamily/Winged helix DNA-binding domain"/>
    <property type="match status" value="1"/>
</dbReference>
<keyword evidence="3" id="KW-0804">Transcription</keyword>
<feature type="compositionally biased region" description="Low complexity" evidence="4">
    <location>
        <begin position="1"/>
        <end position="12"/>
    </location>
</feature>
<dbReference type="SUPFAM" id="SSF46785">
    <property type="entry name" value="Winged helix' DNA-binding domain"/>
    <property type="match status" value="1"/>
</dbReference>
<dbReference type="InterPro" id="IPR050707">
    <property type="entry name" value="HTH_MetabolicPath_Reg"/>
</dbReference>
<dbReference type="Proteomes" id="UP001243757">
    <property type="component" value="Unassembled WGS sequence"/>
</dbReference>
<sequence>MTSPDTAPLADDPAADEFAQKKPGPEYSVPPVERAFRLLRHIAAGNRCRNSSRAAKELGINRTTLIRLLATLEAERMIEQLPEDGGYRLGTGLIALATQALNDRGIIPTARPVLKALAQKLGLSTHLGVREGREIVYLARETPVSHLASSVREGSRLPAHATTIGRILLAELSPAELRELYRGHALEAYTDKTRTSLDELESQLATDRAQGMTWSVANFEHDIGSAAVAVYDHKGQAVAAINVTGHASVFAEDSAIVEDIKSDLRAAAQEISEALGYRGWRADQM</sequence>
<evidence type="ECO:0000256" key="3">
    <source>
        <dbReference type="ARBA" id="ARBA00023163"/>
    </source>
</evidence>
<dbReference type="PANTHER" id="PTHR30136:SF24">
    <property type="entry name" value="HTH-TYPE TRANSCRIPTIONAL REPRESSOR ALLR"/>
    <property type="match status" value="1"/>
</dbReference>
<feature type="region of interest" description="Disordered" evidence="4">
    <location>
        <begin position="1"/>
        <end position="28"/>
    </location>
</feature>
<dbReference type="PROSITE" id="PS51077">
    <property type="entry name" value="HTH_ICLR"/>
    <property type="match status" value="1"/>
</dbReference>
<name>A0ABT7F6C7_9RHOB</name>
<dbReference type="PROSITE" id="PS51078">
    <property type="entry name" value="ICLR_ED"/>
    <property type="match status" value="1"/>
</dbReference>
<feature type="domain" description="IclR-ED" evidence="6">
    <location>
        <begin position="92"/>
        <end position="277"/>
    </location>
</feature>